<sequence>MNLIPCSKDCRYQRDGYCARTDAAVTGTKVDGCCYYQPAAGKPRC</sequence>
<reference evidence="1" key="2">
    <citation type="journal article" date="2021" name="PeerJ">
        <title>Extensive microbial diversity within the chicken gut microbiome revealed by metagenomics and culture.</title>
        <authorList>
            <person name="Gilroy R."/>
            <person name="Ravi A."/>
            <person name="Getino M."/>
            <person name="Pursley I."/>
            <person name="Horton D.L."/>
            <person name="Alikhan N.F."/>
            <person name="Baker D."/>
            <person name="Gharbi K."/>
            <person name="Hall N."/>
            <person name="Watson M."/>
            <person name="Adriaenssens E.M."/>
            <person name="Foster-Nyarko E."/>
            <person name="Jarju S."/>
            <person name="Secka A."/>
            <person name="Antonio M."/>
            <person name="Oren A."/>
            <person name="Chaudhuri R.R."/>
            <person name="La Ragione R."/>
            <person name="Hildebrand F."/>
            <person name="Pallen M.J."/>
        </authorList>
    </citation>
    <scope>NUCLEOTIDE SEQUENCE</scope>
    <source>
        <strain evidence="1">CHK199-13235</strain>
    </source>
</reference>
<dbReference type="Proteomes" id="UP000824002">
    <property type="component" value="Unassembled WGS sequence"/>
</dbReference>
<comment type="caution">
    <text evidence="1">The sequence shown here is derived from an EMBL/GenBank/DDBJ whole genome shotgun (WGS) entry which is preliminary data.</text>
</comment>
<evidence type="ECO:0000313" key="1">
    <source>
        <dbReference type="EMBL" id="HIS76015.1"/>
    </source>
</evidence>
<protein>
    <recommendedName>
        <fullName evidence="3">DUF1540 domain-containing protein</fullName>
    </recommendedName>
</protein>
<dbReference type="AlphaFoldDB" id="A0A9D1FMN1"/>
<accession>A0A9D1FMN1</accession>
<name>A0A9D1FMN1_9FIRM</name>
<dbReference type="EMBL" id="DVJP01000030">
    <property type="protein sequence ID" value="HIS76015.1"/>
    <property type="molecule type" value="Genomic_DNA"/>
</dbReference>
<evidence type="ECO:0000313" key="2">
    <source>
        <dbReference type="Proteomes" id="UP000824002"/>
    </source>
</evidence>
<reference evidence="1" key="1">
    <citation type="submission" date="2020-10" db="EMBL/GenBank/DDBJ databases">
        <authorList>
            <person name="Gilroy R."/>
        </authorList>
    </citation>
    <scope>NUCLEOTIDE SEQUENCE</scope>
    <source>
        <strain evidence="1">CHK199-13235</strain>
    </source>
</reference>
<organism evidence="1 2">
    <name type="scientific">Candidatus Merdivicinus excrementipullorum</name>
    <dbReference type="NCBI Taxonomy" id="2840867"/>
    <lineage>
        <taxon>Bacteria</taxon>
        <taxon>Bacillati</taxon>
        <taxon>Bacillota</taxon>
        <taxon>Clostridia</taxon>
        <taxon>Eubacteriales</taxon>
        <taxon>Oscillospiraceae</taxon>
        <taxon>Oscillospiraceae incertae sedis</taxon>
        <taxon>Candidatus Merdivicinus</taxon>
    </lineage>
</organism>
<evidence type="ECO:0008006" key="3">
    <source>
        <dbReference type="Google" id="ProtNLM"/>
    </source>
</evidence>
<proteinExistence type="predicted"/>
<gene>
    <name evidence="1" type="ORF">IAB51_04300</name>
</gene>